<dbReference type="EMBL" id="JAEMHM010000005">
    <property type="protein sequence ID" value="MBJ6724411.1"/>
    <property type="molecule type" value="Genomic_DNA"/>
</dbReference>
<keyword evidence="3" id="KW-1185">Reference proteome</keyword>
<evidence type="ECO:0000313" key="3">
    <source>
        <dbReference type="Proteomes" id="UP000636888"/>
    </source>
</evidence>
<feature type="domain" description="Nitroreductase" evidence="1">
    <location>
        <begin position="60"/>
        <end position="149"/>
    </location>
</feature>
<name>A0A8J7LY63_9BACT</name>
<dbReference type="InterPro" id="IPR050627">
    <property type="entry name" value="Nitroreductase/BluB"/>
</dbReference>
<sequence length="178" mass="20243">MIELLRKRRSIRSYTTDSIEPEMVRTLVEALLRAPTSRNLKPWSFIVVEDRDLLGKLSESKEHGSSFLRRAPLGIVICGDPRVSDVWTEDCSIAAILVQTVAQSLGLGSCWIQIRQRRHDENSTADNYIRDLLGIPEPVQVECIIAIGHPSIAREPVPASELDYHKVKRNRFSDPWQE</sequence>
<dbReference type="GO" id="GO:0016491">
    <property type="term" value="F:oxidoreductase activity"/>
    <property type="evidence" value="ECO:0007669"/>
    <property type="project" value="InterPro"/>
</dbReference>
<proteinExistence type="predicted"/>
<evidence type="ECO:0000313" key="2">
    <source>
        <dbReference type="EMBL" id="MBJ6724411.1"/>
    </source>
</evidence>
<dbReference type="InterPro" id="IPR000415">
    <property type="entry name" value="Nitroreductase-like"/>
</dbReference>
<dbReference type="PANTHER" id="PTHR23026:SF117">
    <property type="entry name" value="NITROREDUCTASE"/>
    <property type="match status" value="1"/>
</dbReference>
<evidence type="ECO:0000259" key="1">
    <source>
        <dbReference type="Pfam" id="PF00881"/>
    </source>
</evidence>
<dbReference type="Gene3D" id="3.40.109.10">
    <property type="entry name" value="NADH Oxidase"/>
    <property type="match status" value="1"/>
</dbReference>
<dbReference type="PANTHER" id="PTHR23026">
    <property type="entry name" value="NADPH NITROREDUCTASE"/>
    <property type="match status" value="1"/>
</dbReference>
<accession>A0A8J7LY63</accession>
<gene>
    <name evidence="2" type="ORF">JFN93_06805</name>
</gene>
<dbReference type="SUPFAM" id="SSF55469">
    <property type="entry name" value="FMN-dependent nitroreductase-like"/>
    <property type="match status" value="1"/>
</dbReference>
<feature type="domain" description="Nitroreductase" evidence="1">
    <location>
        <begin position="5"/>
        <end position="59"/>
    </location>
</feature>
<dbReference type="InterPro" id="IPR029479">
    <property type="entry name" value="Nitroreductase"/>
</dbReference>
<protein>
    <submittedName>
        <fullName evidence="2">Nitroreductase family protein</fullName>
    </submittedName>
</protein>
<reference evidence="2" key="1">
    <citation type="submission" date="2020-12" db="EMBL/GenBank/DDBJ databases">
        <title>Geomonas sp. Red875, isolated from river sediment.</title>
        <authorList>
            <person name="Xu Z."/>
            <person name="Zhang Z."/>
            <person name="Masuda Y."/>
            <person name="Itoh H."/>
            <person name="Senoo K."/>
        </authorList>
    </citation>
    <scope>NUCLEOTIDE SEQUENCE</scope>
    <source>
        <strain evidence="2">Red875</strain>
    </source>
</reference>
<dbReference type="Pfam" id="PF00881">
    <property type="entry name" value="Nitroreductase"/>
    <property type="match status" value="2"/>
</dbReference>
<dbReference type="CDD" id="cd02151">
    <property type="entry name" value="nitroreductase"/>
    <property type="match status" value="1"/>
</dbReference>
<dbReference type="Proteomes" id="UP000636888">
    <property type="component" value="Unassembled WGS sequence"/>
</dbReference>
<dbReference type="AlphaFoldDB" id="A0A8J7LY63"/>
<organism evidence="2 3">
    <name type="scientific">Geomesophilobacter sediminis</name>
    <dbReference type="NCBI Taxonomy" id="2798584"/>
    <lineage>
        <taxon>Bacteria</taxon>
        <taxon>Pseudomonadati</taxon>
        <taxon>Thermodesulfobacteriota</taxon>
        <taxon>Desulfuromonadia</taxon>
        <taxon>Geobacterales</taxon>
        <taxon>Geobacteraceae</taxon>
        <taxon>Geomesophilobacter</taxon>
    </lineage>
</organism>
<comment type="caution">
    <text evidence="2">The sequence shown here is derived from an EMBL/GenBank/DDBJ whole genome shotgun (WGS) entry which is preliminary data.</text>
</comment>
<dbReference type="RefSeq" id="WP_199383261.1">
    <property type="nucleotide sequence ID" value="NZ_JAEMHM010000005.1"/>
</dbReference>